<gene>
    <name evidence="3" type="ORF">EUTSA_v10011090mg</name>
</gene>
<evidence type="ECO:0000259" key="1">
    <source>
        <dbReference type="Pfam" id="PF00646"/>
    </source>
</evidence>
<protein>
    <recommendedName>
        <fullName evidence="5">F-box domain-containing protein</fullName>
    </recommendedName>
</protein>
<dbReference type="InterPro" id="IPR036047">
    <property type="entry name" value="F-box-like_dom_sf"/>
</dbReference>
<dbReference type="OMA" id="INSEWSI"/>
<dbReference type="AlphaFoldDB" id="V4M012"/>
<dbReference type="SUPFAM" id="SSF81383">
    <property type="entry name" value="F-box domain"/>
    <property type="match status" value="1"/>
</dbReference>
<dbReference type="OrthoDB" id="1094363at2759"/>
<dbReference type="EMBL" id="KI517435">
    <property type="protein sequence ID" value="ESQ45488.1"/>
    <property type="molecule type" value="Genomic_DNA"/>
</dbReference>
<feature type="domain" description="F-box associated beta-propeller type 1" evidence="2">
    <location>
        <begin position="80"/>
        <end position="242"/>
    </location>
</feature>
<evidence type="ECO:0000259" key="2">
    <source>
        <dbReference type="Pfam" id="PF07734"/>
    </source>
</evidence>
<accession>V4M012</accession>
<dbReference type="Pfam" id="PF07734">
    <property type="entry name" value="FBA_1"/>
    <property type="match status" value="1"/>
</dbReference>
<dbReference type="Pfam" id="PF00646">
    <property type="entry name" value="F-box"/>
    <property type="match status" value="1"/>
</dbReference>
<evidence type="ECO:0008006" key="5">
    <source>
        <dbReference type="Google" id="ProtNLM"/>
    </source>
</evidence>
<keyword evidence="4" id="KW-1185">Reference proteome</keyword>
<organism evidence="3 4">
    <name type="scientific">Eutrema salsugineum</name>
    <name type="common">Saltwater cress</name>
    <name type="synonym">Sisymbrium salsugineum</name>
    <dbReference type="NCBI Taxonomy" id="72664"/>
    <lineage>
        <taxon>Eukaryota</taxon>
        <taxon>Viridiplantae</taxon>
        <taxon>Streptophyta</taxon>
        <taxon>Embryophyta</taxon>
        <taxon>Tracheophyta</taxon>
        <taxon>Spermatophyta</taxon>
        <taxon>Magnoliopsida</taxon>
        <taxon>eudicotyledons</taxon>
        <taxon>Gunneridae</taxon>
        <taxon>Pentapetalae</taxon>
        <taxon>rosids</taxon>
        <taxon>malvids</taxon>
        <taxon>Brassicales</taxon>
        <taxon>Brassicaceae</taxon>
        <taxon>Eutremeae</taxon>
        <taxon>Eutrema</taxon>
    </lineage>
</organism>
<dbReference type="KEGG" id="eus:EUTSA_v10011090mg"/>
<dbReference type="InterPro" id="IPR006527">
    <property type="entry name" value="F-box-assoc_dom_typ1"/>
</dbReference>
<feature type="domain" description="F-box" evidence="1">
    <location>
        <begin position="3"/>
        <end position="40"/>
    </location>
</feature>
<sequence length="442" mass="50936">MDGLPGHLLDIILFRIDPRSLAILRCTNRSLKSHIYDPVFESEFFSLIRSGVLHISTFGSTKLCYHPHGDSRSLRIKDTAMMCHILGSCSGLLLLCIKEDLCVANPLTKKFQFLKPSLFMKSRGLFRGVNTEHIMLWPRLVRHIGFAVHQIDRTTWSFKIVHMIQEDEKPDKRRYSFEINAGDSWRRSKTTITCDSSNLDERIRNPVFFDRSLHWLRNDGSIVAFNPETEQARLVPIKFPEGMSLKTLFAAGDISLSLISATKEAIYVYALENILSDDPKWVVVTQIRNVLLNANMLGYWNLEAYDGKRLVLREDRRVNEDRVYYRVVHVYDLSANKWVVLGSVPTWADAHRNIFQFTPSFSSVVGLDQKLACDDKRISSLSTIMALIDDGTSSEEVEKQLRKRSVEAEEKRVVRKKRESNLEKVRLWTNSYDVSLVYEPCV</sequence>
<dbReference type="InterPro" id="IPR001810">
    <property type="entry name" value="F-box_dom"/>
</dbReference>
<dbReference type="PANTHER" id="PTHR31672">
    <property type="entry name" value="BNACNNG10540D PROTEIN"/>
    <property type="match status" value="1"/>
</dbReference>
<dbReference type="Gramene" id="ESQ45488">
    <property type="protein sequence ID" value="ESQ45488"/>
    <property type="gene ID" value="EUTSA_v10011090mg"/>
</dbReference>
<name>V4M012_EUTSA</name>
<dbReference type="InterPro" id="IPR050796">
    <property type="entry name" value="SCF_F-box_component"/>
</dbReference>
<evidence type="ECO:0000313" key="3">
    <source>
        <dbReference type="EMBL" id="ESQ45488.1"/>
    </source>
</evidence>
<reference evidence="3 4" key="1">
    <citation type="journal article" date="2013" name="Front. Plant Sci.">
        <title>The Reference Genome of the Halophytic Plant Eutrema salsugineum.</title>
        <authorList>
            <person name="Yang R."/>
            <person name="Jarvis D.E."/>
            <person name="Chen H."/>
            <person name="Beilstein M.A."/>
            <person name="Grimwood J."/>
            <person name="Jenkins J."/>
            <person name="Shu S."/>
            <person name="Prochnik S."/>
            <person name="Xin M."/>
            <person name="Ma C."/>
            <person name="Schmutz J."/>
            <person name="Wing R.A."/>
            <person name="Mitchell-Olds T."/>
            <person name="Schumaker K.S."/>
            <person name="Wang X."/>
        </authorList>
    </citation>
    <scope>NUCLEOTIDE SEQUENCE [LARGE SCALE GENOMIC DNA]</scope>
</reference>
<evidence type="ECO:0000313" key="4">
    <source>
        <dbReference type="Proteomes" id="UP000030689"/>
    </source>
</evidence>
<proteinExistence type="predicted"/>
<dbReference type="Proteomes" id="UP000030689">
    <property type="component" value="Unassembled WGS sequence"/>
</dbReference>